<organism evidence="2 3">
    <name type="scientific">Alicyclobacillus mengziensis</name>
    <dbReference type="NCBI Taxonomy" id="2931921"/>
    <lineage>
        <taxon>Bacteria</taxon>
        <taxon>Bacillati</taxon>
        <taxon>Bacillota</taxon>
        <taxon>Bacilli</taxon>
        <taxon>Bacillales</taxon>
        <taxon>Alicyclobacillaceae</taxon>
        <taxon>Alicyclobacillus</taxon>
    </lineage>
</organism>
<name>A0A9X7Z9P8_9BACL</name>
<evidence type="ECO:0000313" key="2">
    <source>
        <dbReference type="EMBL" id="QSO49893.1"/>
    </source>
</evidence>
<dbReference type="InterPro" id="IPR032713">
    <property type="entry name" value="EmrE"/>
</dbReference>
<reference evidence="2 3" key="1">
    <citation type="submission" date="2021-02" db="EMBL/GenBank/DDBJ databases">
        <title>Alicyclobacillus curvatus sp. nov. and Alicyclobacillus mengziensis sp. nov., two acidophilic bacteria isolated from acid mine drainage.</title>
        <authorList>
            <person name="Huang Y."/>
        </authorList>
    </citation>
    <scope>NUCLEOTIDE SEQUENCE [LARGE SCALE GENOMIC DNA]</scope>
    <source>
        <strain evidence="2 3">S30H14</strain>
    </source>
</reference>
<accession>A0A9X7Z9P8</accession>
<keyword evidence="1" id="KW-0812">Transmembrane</keyword>
<feature type="transmembrane region" description="Helical" evidence="1">
    <location>
        <begin position="72"/>
        <end position="92"/>
    </location>
</feature>
<feature type="transmembrane region" description="Helical" evidence="1">
    <location>
        <begin position="287"/>
        <end position="306"/>
    </location>
</feature>
<feature type="transmembrane region" description="Helical" evidence="1">
    <location>
        <begin position="229"/>
        <end position="247"/>
    </location>
</feature>
<dbReference type="KEGG" id="afx:JZ786_14850"/>
<dbReference type="RefSeq" id="WP_206659195.1">
    <property type="nucleotide sequence ID" value="NZ_CP071182.1"/>
</dbReference>
<feature type="transmembrane region" description="Helical" evidence="1">
    <location>
        <begin position="31"/>
        <end position="52"/>
    </location>
</feature>
<proteinExistence type="predicted"/>
<feature type="transmembrane region" description="Helical" evidence="1">
    <location>
        <begin position="98"/>
        <end position="115"/>
    </location>
</feature>
<evidence type="ECO:0000256" key="1">
    <source>
        <dbReference type="SAM" id="Phobius"/>
    </source>
</evidence>
<gene>
    <name evidence="2" type="ORF">JZ786_14850</name>
</gene>
<dbReference type="Proteomes" id="UP000663505">
    <property type="component" value="Chromosome"/>
</dbReference>
<dbReference type="AlphaFoldDB" id="A0A9X7Z9P8"/>
<dbReference type="Pfam" id="PF13536">
    <property type="entry name" value="EmrE"/>
    <property type="match status" value="1"/>
</dbReference>
<protein>
    <submittedName>
        <fullName evidence="2">Multidrug resistance efflux transporter family protein</fullName>
    </submittedName>
</protein>
<feature type="transmembrane region" description="Helical" evidence="1">
    <location>
        <begin position="197"/>
        <end position="217"/>
    </location>
</feature>
<sequence>MRAILLGVVASLFFAVTFVLNRTMSLSGGSWIWSASLRYLFMIPLLLAIILYRRSFSVVMGELRKAPWKWLLWSFVGFGMFYAPLCIAAKFAPSWLLAASWQFTIIAGSLLSPFFRERQSSSRDNRRKQVPVRGLLMSGVIFAGIVVVELSRAHAAPVSDMLLSLVPVVVAAFAYPLGNRKMMELCDGRIGAIERVFGMTVASLPLWVVLSLVGTWTVGLPSASQVEQAAVVAVCSGVIATVLFFAATDLTKGDVKRLAAIEATQSGEVVFTVVLSVLFISKRVPPLWSLVGIALIIIGMVGHSLMTRGHPVNEEAAQL</sequence>
<evidence type="ECO:0000313" key="3">
    <source>
        <dbReference type="Proteomes" id="UP000663505"/>
    </source>
</evidence>
<feature type="transmembrane region" description="Helical" evidence="1">
    <location>
        <begin position="161"/>
        <end position="177"/>
    </location>
</feature>
<keyword evidence="3" id="KW-1185">Reference proteome</keyword>
<keyword evidence="1" id="KW-0472">Membrane</keyword>
<feature type="transmembrane region" description="Helical" evidence="1">
    <location>
        <begin position="135"/>
        <end position="155"/>
    </location>
</feature>
<dbReference type="EMBL" id="CP071182">
    <property type="protein sequence ID" value="QSO49893.1"/>
    <property type="molecule type" value="Genomic_DNA"/>
</dbReference>
<feature type="transmembrane region" description="Helical" evidence="1">
    <location>
        <begin position="259"/>
        <end position="281"/>
    </location>
</feature>
<keyword evidence="1" id="KW-1133">Transmembrane helix</keyword>